<evidence type="ECO:0000256" key="3">
    <source>
        <dbReference type="ARBA" id="ARBA00023082"/>
    </source>
</evidence>
<protein>
    <submittedName>
        <fullName evidence="7">RNA polymerase sigma factor</fullName>
    </submittedName>
</protein>
<feature type="domain" description="RNA polymerase sigma-70 region 2" evidence="5">
    <location>
        <begin position="21"/>
        <end position="85"/>
    </location>
</feature>
<gene>
    <name evidence="7" type="ORF">C7Y71_007485</name>
</gene>
<dbReference type="PANTHER" id="PTHR43133">
    <property type="entry name" value="RNA POLYMERASE ECF-TYPE SIGMA FACTO"/>
    <property type="match status" value="1"/>
</dbReference>
<name>A0A5P8E739_9BACT</name>
<dbReference type="Pfam" id="PF04542">
    <property type="entry name" value="Sigma70_r2"/>
    <property type="match status" value="1"/>
</dbReference>
<dbReference type="GO" id="GO:0006352">
    <property type="term" value="P:DNA-templated transcription initiation"/>
    <property type="evidence" value="ECO:0007669"/>
    <property type="project" value="InterPro"/>
</dbReference>
<evidence type="ECO:0000313" key="8">
    <source>
        <dbReference type="Proteomes" id="UP000249375"/>
    </source>
</evidence>
<dbReference type="CDD" id="cd06171">
    <property type="entry name" value="Sigma70_r4"/>
    <property type="match status" value="1"/>
</dbReference>
<dbReference type="EMBL" id="CP033459">
    <property type="protein sequence ID" value="QFQ12869.1"/>
    <property type="molecule type" value="Genomic_DNA"/>
</dbReference>
<dbReference type="NCBIfam" id="TIGR02937">
    <property type="entry name" value="sigma70-ECF"/>
    <property type="match status" value="1"/>
</dbReference>
<proteinExistence type="inferred from homology"/>
<dbReference type="SUPFAM" id="SSF88946">
    <property type="entry name" value="Sigma2 domain of RNA polymerase sigma factors"/>
    <property type="match status" value="1"/>
</dbReference>
<keyword evidence="8" id="KW-1185">Reference proteome</keyword>
<dbReference type="AlphaFoldDB" id="A0A5P8E739"/>
<dbReference type="InterPro" id="IPR013325">
    <property type="entry name" value="RNA_pol_sigma_r2"/>
</dbReference>
<dbReference type="InterPro" id="IPR013324">
    <property type="entry name" value="RNA_pol_sigma_r3/r4-like"/>
</dbReference>
<organism evidence="7 8">
    <name type="scientific">Pseudoprevotella muciniphila</name>
    <dbReference type="NCBI Taxonomy" id="2133944"/>
    <lineage>
        <taxon>Bacteria</taxon>
        <taxon>Pseudomonadati</taxon>
        <taxon>Bacteroidota</taxon>
        <taxon>Bacteroidia</taxon>
        <taxon>Bacteroidales</taxon>
        <taxon>Prevotellaceae</taxon>
        <taxon>Pseudoprevotella</taxon>
    </lineage>
</organism>
<dbReference type="Gene3D" id="1.10.10.10">
    <property type="entry name" value="Winged helix-like DNA-binding domain superfamily/Winged helix DNA-binding domain"/>
    <property type="match status" value="1"/>
</dbReference>
<dbReference type="OrthoDB" id="9780326at2"/>
<dbReference type="GO" id="GO:0016987">
    <property type="term" value="F:sigma factor activity"/>
    <property type="evidence" value="ECO:0007669"/>
    <property type="project" value="UniProtKB-KW"/>
</dbReference>
<keyword evidence="4" id="KW-0804">Transcription</keyword>
<dbReference type="InterPro" id="IPR013249">
    <property type="entry name" value="RNA_pol_sigma70_r4_t2"/>
</dbReference>
<evidence type="ECO:0000256" key="1">
    <source>
        <dbReference type="ARBA" id="ARBA00010641"/>
    </source>
</evidence>
<reference evidence="7 8" key="1">
    <citation type="submission" date="2018-11" db="EMBL/GenBank/DDBJ databases">
        <authorList>
            <person name="Na S.W."/>
            <person name="Baik M."/>
        </authorList>
    </citation>
    <scope>NUCLEOTIDE SEQUENCE [LARGE SCALE GENOMIC DNA]</scope>
    <source>
        <strain evidence="7 8">E39</strain>
    </source>
</reference>
<sequence length="177" mass="21125">MFGRKKQDDIEAQRARFSSAVAAYDRQLYWHIRRLVVVHEDAADILQNTYVAAWEHYSELRDKSAILSWLYRIATREAHNHLRKVTKYAAQDIDVETSEELQRRYQNETLTGDEITQLLQKAIFTLTEAQRVAFNLRYYDEMNYKEIANVMNISESTAKVHYHNAKQRIEQYLKEYE</sequence>
<dbReference type="PANTHER" id="PTHR43133:SF51">
    <property type="entry name" value="RNA POLYMERASE SIGMA FACTOR"/>
    <property type="match status" value="1"/>
</dbReference>
<dbReference type="Gene3D" id="1.10.1740.10">
    <property type="match status" value="1"/>
</dbReference>
<evidence type="ECO:0000259" key="5">
    <source>
        <dbReference type="Pfam" id="PF04542"/>
    </source>
</evidence>
<comment type="similarity">
    <text evidence="1">Belongs to the sigma-70 factor family. ECF subfamily.</text>
</comment>
<evidence type="ECO:0000313" key="7">
    <source>
        <dbReference type="EMBL" id="QFQ12869.1"/>
    </source>
</evidence>
<evidence type="ECO:0000256" key="2">
    <source>
        <dbReference type="ARBA" id="ARBA00023015"/>
    </source>
</evidence>
<dbReference type="KEGG" id="alq:C7Y71_007485"/>
<dbReference type="InterPro" id="IPR039425">
    <property type="entry name" value="RNA_pol_sigma-70-like"/>
</dbReference>
<dbReference type="Proteomes" id="UP000249375">
    <property type="component" value="Chromosome"/>
</dbReference>
<evidence type="ECO:0000256" key="4">
    <source>
        <dbReference type="ARBA" id="ARBA00023163"/>
    </source>
</evidence>
<dbReference type="SUPFAM" id="SSF88659">
    <property type="entry name" value="Sigma3 and sigma4 domains of RNA polymerase sigma factors"/>
    <property type="match status" value="1"/>
</dbReference>
<dbReference type="InterPro" id="IPR007627">
    <property type="entry name" value="RNA_pol_sigma70_r2"/>
</dbReference>
<dbReference type="Pfam" id="PF08281">
    <property type="entry name" value="Sigma70_r4_2"/>
    <property type="match status" value="1"/>
</dbReference>
<feature type="domain" description="RNA polymerase sigma factor 70 region 4 type 2" evidence="6">
    <location>
        <begin position="117"/>
        <end position="169"/>
    </location>
</feature>
<dbReference type="InterPro" id="IPR036388">
    <property type="entry name" value="WH-like_DNA-bd_sf"/>
</dbReference>
<keyword evidence="2" id="KW-0805">Transcription regulation</keyword>
<keyword evidence="3" id="KW-0731">Sigma factor</keyword>
<dbReference type="RefSeq" id="WP_111897938.1">
    <property type="nucleotide sequence ID" value="NZ_CP033459.1"/>
</dbReference>
<accession>A0A5P8E739</accession>
<dbReference type="GO" id="GO:0003677">
    <property type="term" value="F:DNA binding"/>
    <property type="evidence" value="ECO:0007669"/>
    <property type="project" value="InterPro"/>
</dbReference>
<evidence type="ECO:0000259" key="6">
    <source>
        <dbReference type="Pfam" id="PF08281"/>
    </source>
</evidence>
<dbReference type="InterPro" id="IPR014284">
    <property type="entry name" value="RNA_pol_sigma-70_dom"/>
</dbReference>